<evidence type="ECO:0000313" key="13">
    <source>
        <dbReference type="EMBL" id="RGS44774.1"/>
    </source>
</evidence>
<evidence type="ECO:0000259" key="12">
    <source>
        <dbReference type="Pfam" id="PF01435"/>
    </source>
</evidence>
<name>A0AA92TJ71_9BACT</name>
<keyword evidence="5 10" id="KW-0378">Hydrolase</keyword>
<comment type="similarity">
    <text evidence="10">Belongs to the peptidase M48 family.</text>
</comment>
<dbReference type="AlphaFoldDB" id="A0AA92TJ71"/>
<evidence type="ECO:0000256" key="11">
    <source>
        <dbReference type="SAM" id="Phobius"/>
    </source>
</evidence>
<sequence>MIRNKKILTGLDHTSYEHPFDQKALSALESTPGLDLVGKFITKNMVERVYTVQYTGSHLRVTKDSYPKIYEYLEYACQILDIKKIPELYIEWGYNINACTVGAENPIIVLNSGLIDLCDDEEIMFVIGHELGHVKSNHMLYHMMAQVINIIISMIPFGSLAAAPVQFALFYWDRMSEFTADRAGLLCCQKPTVAIKTLMKMAGVPQSMYRSINVESFIQQAKDFKQLDFEGMNKVIKTISIADDSHPWTVMRATQLIEWLNTGEAKKILKTH</sequence>
<dbReference type="CDD" id="cd07325">
    <property type="entry name" value="M48_Ste24p_like"/>
    <property type="match status" value="1"/>
</dbReference>
<proteinExistence type="inferred from homology"/>
<comment type="cofactor">
    <cofactor evidence="10">
        <name>Zn(2+)</name>
        <dbReference type="ChEBI" id="CHEBI:29105"/>
    </cofactor>
    <text evidence="10">Binds 1 zinc ion per subunit.</text>
</comment>
<keyword evidence="6 10" id="KW-0862">Zinc</keyword>
<evidence type="ECO:0000256" key="9">
    <source>
        <dbReference type="ARBA" id="ARBA00023136"/>
    </source>
</evidence>
<evidence type="ECO:0000256" key="5">
    <source>
        <dbReference type="ARBA" id="ARBA00022801"/>
    </source>
</evidence>
<keyword evidence="4" id="KW-0479">Metal-binding</keyword>
<evidence type="ECO:0000256" key="4">
    <source>
        <dbReference type="ARBA" id="ARBA00022723"/>
    </source>
</evidence>
<dbReference type="GO" id="GO:0004222">
    <property type="term" value="F:metalloendopeptidase activity"/>
    <property type="evidence" value="ECO:0007669"/>
    <property type="project" value="InterPro"/>
</dbReference>
<dbReference type="PANTHER" id="PTHR43221">
    <property type="entry name" value="PROTEASE HTPX"/>
    <property type="match status" value="1"/>
</dbReference>
<evidence type="ECO:0000313" key="14">
    <source>
        <dbReference type="Proteomes" id="UP000286113"/>
    </source>
</evidence>
<feature type="domain" description="Peptidase M48" evidence="12">
    <location>
        <begin position="95"/>
        <end position="259"/>
    </location>
</feature>
<evidence type="ECO:0000256" key="1">
    <source>
        <dbReference type="ARBA" id="ARBA00022475"/>
    </source>
</evidence>
<dbReference type="EMBL" id="QRVN01000053">
    <property type="protein sequence ID" value="RGS44774.1"/>
    <property type="molecule type" value="Genomic_DNA"/>
</dbReference>
<feature type="transmembrane region" description="Helical" evidence="11">
    <location>
        <begin position="147"/>
        <end position="172"/>
    </location>
</feature>
<evidence type="ECO:0000256" key="3">
    <source>
        <dbReference type="ARBA" id="ARBA00022692"/>
    </source>
</evidence>
<keyword evidence="3 11" id="KW-0812">Transmembrane</keyword>
<dbReference type="Proteomes" id="UP000286113">
    <property type="component" value="Unassembled WGS sequence"/>
</dbReference>
<keyword evidence="7 11" id="KW-1133">Transmembrane helix</keyword>
<dbReference type="GO" id="GO:0006508">
    <property type="term" value="P:proteolysis"/>
    <property type="evidence" value="ECO:0007669"/>
    <property type="project" value="UniProtKB-KW"/>
</dbReference>
<dbReference type="InterPro" id="IPR050083">
    <property type="entry name" value="HtpX_protease"/>
</dbReference>
<dbReference type="Gene3D" id="3.30.2010.10">
    <property type="entry name" value="Metalloproteases ('zincins'), catalytic domain"/>
    <property type="match status" value="1"/>
</dbReference>
<keyword evidence="1" id="KW-1003">Cell membrane</keyword>
<dbReference type="PANTHER" id="PTHR43221:SF3">
    <property type="entry name" value="SLL1280 PROTEIN"/>
    <property type="match status" value="1"/>
</dbReference>
<accession>A0AA92TJ71</accession>
<dbReference type="GO" id="GO:0046872">
    <property type="term" value="F:metal ion binding"/>
    <property type="evidence" value="ECO:0007669"/>
    <property type="project" value="UniProtKB-KW"/>
</dbReference>
<keyword evidence="9 11" id="KW-0472">Membrane</keyword>
<gene>
    <name evidence="13" type="ORF">DWX90_15390</name>
</gene>
<dbReference type="Pfam" id="PF01435">
    <property type="entry name" value="Peptidase_M48"/>
    <property type="match status" value="1"/>
</dbReference>
<evidence type="ECO:0000256" key="6">
    <source>
        <dbReference type="ARBA" id="ARBA00022833"/>
    </source>
</evidence>
<reference evidence="13 14" key="1">
    <citation type="submission" date="2018-08" db="EMBL/GenBank/DDBJ databases">
        <title>A genome reference for cultivated species of the human gut microbiota.</title>
        <authorList>
            <person name="Zou Y."/>
            <person name="Xue W."/>
            <person name="Luo G."/>
        </authorList>
    </citation>
    <scope>NUCLEOTIDE SEQUENCE [LARGE SCALE GENOMIC DNA]</scope>
    <source>
        <strain evidence="13 14">AF22-1</strain>
    </source>
</reference>
<dbReference type="InterPro" id="IPR001915">
    <property type="entry name" value="Peptidase_M48"/>
</dbReference>
<protein>
    <submittedName>
        <fullName evidence="13">Protease</fullName>
    </submittedName>
</protein>
<keyword evidence="2 10" id="KW-0645">Protease</keyword>
<comment type="caution">
    <text evidence="13">The sequence shown here is derived from an EMBL/GenBank/DDBJ whole genome shotgun (WGS) entry which is preliminary data.</text>
</comment>
<evidence type="ECO:0000256" key="2">
    <source>
        <dbReference type="ARBA" id="ARBA00022670"/>
    </source>
</evidence>
<evidence type="ECO:0000256" key="7">
    <source>
        <dbReference type="ARBA" id="ARBA00022989"/>
    </source>
</evidence>
<evidence type="ECO:0000256" key="10">
    <source>
        <dbReference type="RuleBase" id="RU003983"/>
    </source>
</evidence>
<organism evidence="13 14">
    <name type="scientific">Segatella copri</name>
    <dbReference type="NCBI Taxonomy" id="165179"/>
    <lineage>
        <taxon>Bacteria</taxon>
        <taxon>Pseudomonadati</taxon>
        <taxon>Bacteroidota</taxon>
        <taxon>Bacteroidia</taxon>
        <taxon>Bacteroidales</taxon>
        <taxon>Prevotellaceae</taxon>
        <taxon>Segatella</taxon>
    </lineage>
</organism>
<evidence type="ECO:0000256" key="8">
    <source>
        <dbReference type="ARBA" id="ARBA00023049"/>
    </source>
</evidence>
<keyword evidence="8 10" id="KW-0482">Metalloprotease</keyword>